<keyword evidence="7" id="KW-1185">Reference proteome</keyword>
<dbReference type="EMBL" id="JBHSRF010000030">
    <property type="protein sequence ID" value="MFC6083582.1"/>
    <property type="molecule type" value="Genomic_DNA"/>
</dbReference>
<proteinExistence type="inferred from homology"/>
<comment type="caution">
    <text evidence="6">The sequence shown here is derived from an EMBL/GenBank/DDBJ whole genome shotgun (WGS) entry which is preliminary data.</text>
</comment>
<keyword evidence="4" id="KW-0456">Lyase</keyword>
<dbReference type="Proteomes" id="UP001596137">
    <property type="component" value="Unassembled WGS sequence"/>
</dbReference>
<dbReference type="Pfam" id="PF01081">
    <property type="entry name" value="Aldolase"/>
    <property type="match status" value="1"/>
</dbReference>
<comment type="subunit">
    <text evidence="3">Homotrimer.</text>
</comment>
<dbReference type="InterPro" id="IPR013785">
    <property type="entry name" value="Aldolase_TIM"/>
</dbReference>
<reference evidence="7" key="1">
    <citation type="journal article" date="2019" name="Int. J. Syst. Evol. Microbiol.">
        <title>The Global Catalogue of Microorganisms (GCM) 10K type strain sequencing project: providing services to taxonomists for standard genome sequencing and annotation.</title>
        <authorList>
            <consortium name="The Broad Institute Genomics Platform"/>
            <consortium name="The Broad Institute Genome Sequencing Center for Infectious Disease"/>
            <person name="Wu L."/>
            <person name="Ma J."/>
        </authorList>
    </citation>
    <scope>NUCLEOTIDE SEQUENCE [LARGE SCALE GENOMIC DNA]</scope>
    <source>
        <strain evidence="7">JCM 30346</strain>
    </source>
</reference>
<evidence type="ECO:0000313" key="7">
    <source>
        <dbReference type="Proteomes" id="UP001596137"/>
    </source>
</evidence>
<evidence type="ECO:0000256" key="1">
    <source>
        <dbReference type="ARBA" id="ARBA00004761"/>
    </source>
</evidence>
<evidence type="ECO:0000256" key="5">
    <source>
        <dbReference type="ARBA" id="ARBA00023277"/>
    </source>
</evidence>
<comment type="pathway">
    <text evidence="1">Carbohydrate acid metabolism.</text>
</comment>
<evidence type="ECO:0000256" key="4">
    <source>
        <dbReference type="ARBA" id="ARBA00023239"/>
    </source>
</evidence>
<evidence type="ECO:0000313" key="6">
    <source>
        <dbReference type="EMBL" id="MFC6083582.1"/>
    </source>
</evidence>
<accession>A0ABW1NLH0</accession>
<dbReference type="PANTHER" id="PTHR30246:SF1">
    <property type="entry name" value="2-DEHYDRO-3-DEOXY-6-PHOSPHOGALACTONATE ALDOLASE-RELATED"/>
    <property type="match status" value="1"/>
</dbReference>
<keyword evidence="5" id="KW-0119">Carbohydrate metabolism</keyword>
<evidence type="ECO:0000256" key="2">
    <source>
        <dbReference type="ARBA" id="ARBA00006906"/>
    </source>
</evidence>
<dbReference type="PANTHER" id="PTHR30246">
    <property type="entry name" value="2-KETO-3-DEOXY-6-PHOSPHOGLUCONATE ALDOLASE"/>
    <property type="match status" value="1"/>
</dbReference>
<dbReference type="Gene3D" id="3.20.20.70">
    <property type="entry name" value="Aldolase class I"/>
    <property type="match status" value="1"/>
</dbReference>
<organism evidence="6 7">
    <name type="scientific">Sphaerisporangium aureirubrum</name>
    <dbReference type="NCBI Taxonomy" id="1544736"/>
    <lineage>
        <taxon>Bacteria</taxon>
        <taxon>Bacillati</taxon>
        <taxon>Actinomycetota</taxon>
        <taxon>Actinomycetes</taxon>
        <taxon>Streptosporangiales</taxon>
        <taxon>Streptosporangiaceae</taxon>
        <taxon>Sphaerisporangium</taxon>
    </lineage>
</organism>
<dbReference type="RefSeq" id="WP_380755702.1">
    <property type="nucleotide sequence ID" value="NZ_JBHSRF010000030.1"/>
</dbReference>
<dbReference type="InterPro" id="IPR000887">
    <property type="entry name" value="Aldlse_KDPG_KHG"/>
</dbReference>
<sequence length="205" mass="20429">MSLPRGVVAVVRTGSAEHALTIGRALSGTRVAAVEVTFTVPDAVGVIARLVGEGAGNVGAGTVRTVGQVRECAQAGGGFVVSPHTDAAVVREAVDLGLVAVPGALTPSEMVAAIGLGAHAAKVFPVGAVGGVEYVRSVREPLPDVPLVVSGGITPEQVPAYLAAGAVAVCLGKVLWREEDVAAGDVEAVRRYASAVLDVADPAGR</sequence>
<name>A0ABW1NLH0_9ACTN</name>
<comment type="similarity">
    <text evidence="2">Belongs to the KHG/KDPG aldolase family.</text>
</comment>
<evidence type="ECO:0000256" key="3">
    <source>
        <dbReference type="ARBA" id="ARBA00011233"/>
    </source>
</evidence>
<dbReference type="SUPFAM" id="SSF51569">
    <property type="entry name" value="Aldolase"/>
    <property type="match status" value="1"/>
</dbReference>
<gene>
    <name evidence="6" type="ORF">ACFP1K_20605</name>
</gene>
<dbReference type="CDD" id="cd00452">
    <property type="entry name" value="KDPG_aldolase"/>
    <property type="match status" value="1"/>
</dbReference>
<protein>
    <submittedName>
        <fullName evidence="6">Bifunctional 4-hydroxy-2-oxoglutarate aldolase/2-dehydro-3-deoxy-phosphogluconate aldolase</fullName>
    </submittedName>
</protein>